<dbReference type="EMBL" id="BPVZ01000015">
    <property type="protein sequence ID" value="GKV00623.1"/>
    <property type="molecule type" value="Genomic_DNA"/>
</dbReference>
<feature type="compositionally biased region" description="Low complexity" evidence="1">
    <location>
        <begin position="1"/>
        <end position="23"/>
    </location>
</feature>
<evidence type="ECO:0000313" key="2">
    <source>
        <dbReference type="EMBL" id="GKV00623.1"/>
    </source>
</evidence>
<organism evidence="2 3">
    <name type="scientific">Rubroshorea leprosula</name>
    <dbReference type="NCBI Taxonomy" id="152421"/>
    <lineage>
        <taxon>Eukaryota</taxon>
        <taxon>Viridiplantae</taxon>
        <taxon>Streptophyta</taxon>
        <taxon>Embryophyta</taxon>
        <taxon>Tracheophyta</taxon>
        <taxon>Spermatophyta</taxon>
        <taxon>Magnoliopsida</taxon>
        <taxon>eudicotyledons</taxon>
        <taxon>Gunneridae</taxon>
        <taxon>Pentapetalae</taxon>
        <taxon>rosids</taxon>
        <taxon>malvids</taxon>
        <taxon>Malvales</taxon>
        <taxon>Dipterocarpaceae</taxon>
        <taxon>Rubroshorea</taxon>
    </lineage>
</organism>
<sequence length="75" mass="8143">MFSSLDVSKSSHSPSSSSSSISSQPNGNQDDPTCTTSRDPLHISGGPVMRVRAKKMQEALNGLIEQIWVDNNMHK</sequence>
<reference evidence="2 3" key="1">
    <citation type="journal article" date="2021" name="Commun. Biol.">
        <title>The genome of Shorea leprosula (Dipterocarpaceae) highlights the ecological relevance of drought in aseasonal tropical rainforests.</title>
        <authorList>
            <person name="Ng K.K.S."/>
            <person name="Kobayashi M.J."/>
            <person name="Fawcett J.A."/>
            <person name="Hatakeyama M."/>
            <person name="Paape T."/>
            <person name="Ng C.H."/>
            <person name="Ang C.C."/>
            <person name="Tnah L.H."/>
            <person name="Lee C.T."/>
            <person name="Nishiyama T."/>
            <person name="Sese J."/>
            <person name="O'Brien M.J."/>
            <person name="Copetti D."/>
            <person name="Mohd Noor M.I."/>
            <person name="Ong R.C."/>
            <person name="Putra M."/>
            <person name="Sireger I.Z."/>
            <person name="Indrioko S."/>
            <person name="Kosugi Y."/>
            <person name="Izuno A."/>
            <person name="Isagi Y."/>
            <person name="Lee S.L."/>
            <person name="Shimizu K.K."/>
        </authorList>
    </citation>
    <scope>NUCLEOTIDE SEQUENCE [LARGE SCALE GENOMIC DNA]</scope>
    <source>
        <strain evidence="2">214</strain>
    </source>
</reference>
<dbReference type="AlphaFoldDB" id="A0AAV5IRR5"/>
<feature type="compositionally biased region" description="Polar residues" evidence="1">
    <location>
        <begin position="24"/>
        <end position="38"/>
    </location>
</feature>
<evidence type="ECO:0000313" key="3">
    <source>
        <dbReference type="Proteomes" id="UP001054252"/>
    </source>
</evidence>
<gene>
    <name evidence="2" type="ORF">SLEP1_g13288</name>
</gene>
<comment type="caution">
    <text evidence="2">The sequence shown here is derived from an EMBL/GenBank/DDBJ whole genome shotgun (WGS) entry which is preliminary data.</text>
</comment>
<name>A0AAV5IRR5_9ROSI</name>
<protein>
    <submittedName>
        <fullName evidence="2">Uncharacterized protein</fullName>
    </submittedName>
</protein>
<evidence type="ECO:0000256" key="1">
    <source>
        <dbReference type="SAM" id="MobiDB-lite"/>
    </source>
</evidence>
<accession>A0AAV5IRR5</accession>
<dbReference type="Proteomes" id="UP001054252">
    <property type="component" value="Unassembled WGS sequence"/>
</dbReference>
<keyword evidence="3" id="KW-1185">Reference proteome</keyword>
<feature type="region of interest" description="Disordered" evidence="1">
    <location>
        <begin position="1"/>
        <end position="45"/>
    </location>
</feature>
<proteinExistence type="predicted"/>